<feature type="region of interest" description="Disordered" evidence="1">
    <location>
        <begin position="267"/>
        <end position="368"/>
    </location>
</feature>
<name>A0AAE0LZ09_9PEZI</name>
<reference evidence="3" key="2">
    <citation type="submission" date="2023-06" db="EMBL/GenBank/DDBJ databases">
        <authorList>
            <consortium name="Lawrence Berkeley National Laboratory"/>
            <person name="Haridas S."/>
            <person name="Hensen N."/>
            <person name="Bonometti L."/>
            <person name="Westerberg I."/>
            <person name="Brannstrom I.O."/>
            <person name="Guillou S."/>
            <person name="Cros-Aarteil S."/>
            <person name="Calhoun S."/>
            <person name="Kuo A."/>
            <person name="Mondo S."/>
            <person name="Pangilinan J."/>
            <person name="Riley R."/>
            <person name="Labutti K."/>
            <person name="Andreopoulos B."/>
            <person name="Lipzen A."/>
            <person name="Chen C."/>
            <person name="Yanf M."/>
            <person name="Daum C."/>
            <person name="Ng V."/>
            <person name="Clum A."/>
            <person name="Steindorff A."/>
            <person name="Ohm R."/>
            <person name="Martin F."/>
            <person name="Silar P."/>
            <person name="Natvig D."/>
            <person name="Lalanne C."/>
            <person name="Gautier V."/>
            <person name="Ament-Velasquez S.L."/>
            <person name="Kruys A."/>
            <person name="Hutchinson M.I."/>
            <person name="Powell A.J."/>
            <person name="Barry K."/>
            <person name="Miller A.N."/>
            <person name="Grigoriev I.V."/>
            <person name="Debuchy R."/>
            <person name="Gladieux P."/>
            <person name="Thoren M.H."/>
            <person name="Johannesson H."/>
        </authorList>
    </citation>
    <scope>NUCLEOTIDE SEQUENCE</scope>
    <source>
        <strain evidence="3">CBS 118394</strain>
    </source>
</reference>
<keyword evidence="4" id="KW-1185">Reference proteome</keyword>
<feature type="signal peptide" evidence="2">
    <location>
        <begin position="1"/>
        <end position="18"/>
    </location>
</feature>
<feature type="region of interest" description="Disordered" evidence="1">
    <location>
        <begin position="435"/>
        <end position="462"/>
    </location>
</feature>
<protein>
    <submittedName>
        <fullName evidence="3">Uncharacterized protein</fullName>
    </submittedName>
</protein>
<organism evidence="3 4">
    <name type="scientific">Apodospora peruviana</name>
    <dbReference type="NCBI Taxonomy" id="516989"/>
    <lineage>
        <taxon>Eukaryota</taxon>
        <taxon>Fungi</taxon>
        <taxon>Dikarya</taxon>
        <taxon>Ascomycota</taxon>
        <taxon>Pezizomycotina</taxon>
        <taxon>Sordariomycetes</taxon>
        <taxon>Sordariomycetidae</taxon>
        <taxon>Sordariales</taxon>
        <taxon>Lasiosphaeriaceae</taxon>
        <taxon>Apodospora</taxon>
    </lineage>
</organism>
<keyword evidence="2" id="KW-0732">Signal</keyword>
<sequence>MAGFLALDGLALIGTAITTVPVIQDLFNPKPDSSTTTKVRIIVGDADFAEGNEPHVSLFDRSGNNIGFTSDFRQFGDVINRGQPADIDVVQIDPGASANGAEYMALSASEGNAICISIVTVTTPTGIKYSFMGDIATQCGIPWFPGNVLASIGPKGEVRPNCVWIDGDGTNGINTHGLGMHLPSFQSNEDREQDFQEHPDRMCKSDPRFKAYDALTFTDSIPFFKEPVFDGTTLLDFDDKALDQSNWDQKPIDLSILGQRRRSYSYQKQQQYEQDGDARNVAATGTTTGTGTGTTNKKAVAGGNHRNETNTTTGTTATSSQESSATESAGDDKKKHGGGNNPDPNSNPKNMNPNEQDKGKNRKNKNWKMPGHLIVTPHASHNVQAVCKSRSSMGPDIVNPKEGWYCDMETKTLWEVCKTSKQGACFDVDTNRMRMGKGNSRRDEKSGRVIPRKEYTTVKQWK</sequence>
<dbReference type="Proteomes" id="UP001283341">
    <property type="component" value="Unassembled WGS sequence"/>
</dbReference>
<evidence type="ECO:0000313" key="4">
    <source>
        <dbReference type="Proteomes" id="UP001283341"/>
    </source>
</evidence>
<feature type="chain" id="PRO_5042230079" evidence="2">
    <location>
        <begin position="19"/>
        <end position="462"/>
    </location>
</feature>
<feature type="compositionally biased region" description="Low complexity" evidence="1">
    <location>
        <begin position="280"/>
        <end position="328"/>
    </location>
</feature>
<feature type="compositionally biased region" description="Low complexity" evidence="1">
    <location>
        <begin position="341"/>
        <end position="354"/>
    </location>
</feature>
<evidence type="ECO:0000256" key="2">
    <source>
        <dbReference type="SAM" id="SignalP"/>
    </source>
</evidence>
<evidence type="ECO:0000256" key="1">
    <source>
        <dbReference type="SAM" id="MobiDB-lite"/>
    </source>
</evidence>
<reference evidence="3" key="1">
    <citation type="journal article" date="2023" name="Mol. Phylogenet. Evol.">
        <title>Genome-scale phylogeny and comparative genomics of the fungal order Sordariales.</title>
        <authorList>
            <person name="Hensen N."/>
            <person name="Bonometti L."/>
            <person name="Westerberg I."/>
            <person name="Brannstrom I.O."/>
            <person name="Guillou S."/>
            <person name="Cros-Aarteil S."/>
            <person name="Calhoun S."/>
            <person name="Haridas S."/>
            <person name="Kuo A."/>
            <person name="Mondo S."/>
            <person name="Pangilinan J."/>
            <person name="Riley R."/>
            <person name="LaButti K."/>
            <person name="Andreopoulos B."/>
            <person name="Lipzen A."/>
            <person name="Chen C."/>
            <person name="Yan M."/>
            <person name="Daum C."/>
            <person name="Ng V."/>
            <person name="Clum A."/>
            <person name="Steindorff A."/>
            <person name="Ohm R.A."/>
            <person name="Martin F."/>
            <person name="Silar P."/>
            <person name="Natvig D.O."/>
            <person name="Lalanne C."/>
            <person name="Gautier V."/>
            <person name="Ament-Velasquez S.L."/>
            <person name="Kruys A."/>
            <person name="Hutchinson M.I."/>
            <person name="Powell A.J."/>
            <person name="Barry K."/>
            <person name="Miller A.N."/>
            <person name="Grigoriev I.V."/>
            <person name="Debuchy R."/>
            <person name="Gladieux P."/>
            <person name="Hiltunen Thoren M."/>
            <person name="Johannesson H."/>
        </authorList>
    </citation>
    <scope>NUCLEOTIDE SEQUENCE</scope>
    <source>
        <strain evidence="3">CBS 118394</strain>
    </source>
</reference>
<gene>
    <name evidence="3" type="ORF">B0H66DRAFT_631837</name>
</gene>
<dbReference type="AlphaFoldDB" id="A0AAE0LZ09"/>
<feature type="compositionally biased region" description="Basic and acidic residues" evidence="1">
    <location>
        <begin position="440"/>
        <end position="456"/>
    </location>
</feature>
<evidence type="ECO:0000313" key="3">
    <source>
        <dbReference type="EMBL" id="KAK3312947.1"/>
    </source>
</evidence>
<dbReference type="EMBL" id="JAUEDM010000008">
    <property type="protein sequence ID" value="KAK3312947.1"/>
    <property type="molecule type" value="Genomic_DNA"/>
</dbReference>
<accession>A0AAE0LZ09</accession>
<comment type="caution">
    <text evidence="3">The sequence shown here is derived from an EMBL/GenBank/DDBJ whole genome shotgun (WGS) entry which is preliminary data.</text>
</comment>
<proteinExistence type="predicted"/>